<dbReference type="RefSeq" id="XP_045548101.1">
    <property type="nucleotide sequence ID" value="XM_045692145.1"/>
</dbReference>
<dbReference type="Pfam" id="PF13863">
    <property type="entry name" value="DUF4200"/>
    <property type="match status" value="1"/>
</dbReference>
<evidence type="ECO:0000313" key="4">
    <source>
        <dbReference type="RefSeq" id="XP_045548101.1"/>
    </source>
</evidence>
<evidence type="ECO:0000259" key="2">
    <source>
        <dbReference type="Pfam" id="PF13863"/>
    </source>
</evidence>
<sequence length="400" mass="46482">MDNKKAAEDLTDYFKTYFGNNLQKELLKAPPSTDYVLAPTTHLIRKRREELDIHKAMEALQEVIHAHTLTSDPLPAPPVCVCVYQDFAMTLMAQRVRDKELKEREVKLKEYLRNFNAFLQENKLKNVRALKIAVKERELARQKAGNLLILKQELKALTKERVKIAALVEKHEIYSRFLDKVVKASKQVMRDMIRWKRPSPHRGGPVCIVEEASNHFVNIILTVLESSQFQEAWQVMSRVDTLVQTREELLTSIKQNQECCETVRTQLTQYLEQNEDRLLHYNNRLAKLHRILDRVHSETMLWESRWAHIQNTATTKTMLLATIKMATVNLYQTTNKKAQDGWGEVALKDTLKQLDKVQKFLSNLHLYLGEGQPSTNKSTFPTLTHLTLNHIHTLKPLTKD</sequence>
<feature type="domain" description="DUF4200" evidence="2">
    <location>
        <begin position="86"/>
        <end position="183"/>
    </location>
</feature>
<dbReference type="Proteomes" id="UP001652741">
    <property type="component" value="Chromosome ssa12"/>
</dbReference>
<dbReference type="InterPro" id="IPR051147">
    <property type="entry name" value="CFAP_domain-containing"/>
</dbReference>
<organism evidence="3 4">
    <name type="scientific">Salmo salar</name>
    <name type="common">Atlantic salmon</name>
    <dbReference type="NCBI Taxonomy" id="8030"/>
    <lineage>
        <taxon>Eukaryota</taxon>
        <taxon>Metazoa</taxon>
        <taxon>Chordata</taxon>
        <taxon>Craniata</taxon>
        <taxon>Vertebrata</taxon>
        <taxon>Euteleostomi</taxon>
        <taxon>Actinopterygii</taxon>
        <taxon>Neopterygii</taxon>
        <taxon>Teleostei</taxon>
        <taxon>Protacanthopterygii</taxon>
        <taxon>Salmoniformes</taxon>
        <taxon>Salmonidae</taxon>
        <taxon>Salmoninae</taxon>
        <taxon>Salmo</taxon>
    </lineage>
</organism>
<proteinExistence type="predicted"/>
<gene>
    <name evidence="4" type="primary">LOC106593201</name>
</gene>
<protein>
    <submittedName>
        <fullName evidence="4">Coiled-coil domain-containing protein 42</fullName>
    </submittedName>
</protein>
<name>A0ABM3CNG4_SALSA</name>
<reference evidence="4" key="1">
    <citation type="submission" date="2025-08" db="UniProtKB">
        <authorList>
            <consortium name="RefSeq"/>
        </authorList>
    </citation>
    <scope>IDENTIFICATION</scope>
</reference>
<keyword evidence="3" id="KW-1185">Reference proteome</keyword>
<evidence type="ECO:0000256" key="1">
    <source>
        <dbReference type="ARBA" id="ARBA00023054"/>
    </source>
</evidence>
<dbReference type="PANTHER" id="PTHR21683">
    <property type="entry name" value="COILED-COIL DOMAIN-CONTAINING PROTEIN 42 LIKE-2-LIKE-RELATED"/>
    <property type="match status" value="1"/>
</dbReference>
<dbReference type="PANTHER" id="PTHR21683:SF2">
    <property type="entry name" value="COILED-COIL DOMAIN-CONTAINING PROTEIN 42 LIKE-2-LIKE"/>
    <property type="match status" value="1"/>
</dbReference>
<keyword evidence="1" id="KW-0175">Coiled coil</keyword>
<evidence type="ECO:0000313" key="3">
    <source>
        <dbReference type="Proteomes" id="UP001652741"/>
    </source>
</evidence>
<accession>A0ABM3CNG4</accession>
<dbReference type="InterPro" id="IPR025252">
    <property type="entry name" value="DUF4200"/>
</dbReference>
<dbReference type="GeneID" id="106593201"/>